<sequence length="57" mass="6363">MALWIASIIGIITIFNNPENIVGSFWIFPGGALGILLLVDLLTIPKQIREVKQEEKQ</sequence>
<comment type="caution">
    <text evidence="2">The sequence shown here is derived from an EMBL/GenBank/DDBJ whole genome shotgun (WGS) entry which is preliminary data.</text>
</comment>
<name>A0ABT3PZW7_9BACT</name>
<gene>
    <name evidence="2" type="ORF">LQ318_10605</name>
</gene>
<keyword evidence="1" id="KW-1133">Transmembrane helix</keyword>
<protein>
    <submittedName>
        <fullName evidence="2">Uncharacterized protein</fullName>
    </submittedName>
</protein>
<evidence type="ECO:0000313" key="3">
    <source>
        <dbReference type="Proteomes" id="UP001207337"/>
    </source>
</evidence>
<reference evidence="2 3" key="1">
    <citation type="submission" date="2021-11" db="EMBL/GenBank/DDBJ databases">
        <title>Aliifidinibius sp. nov., a new bacterium isolated from saline soil.</title>
        <authorList>
            <person name="Galisteo C."/>
            <person name="De La Haba R."/>
            <person name="Sanchez-Porro C."/>
            <person name="Ventosa A."/>
        </authorList>
    </citation>
    <scope>NUCLEOTIDE SEQUENCE [LARGE SCALE GENOMIC DNA]</scope>
    <source>
        <strain evidence="2 3">KACC 190600</strain>
    </source>
</reference>
<accession>A0ABT3PZW7</accession>
<dbReference type="Proteomes" id="UP001207337">
    <property type="component" value="Unassembled WGS sequence"/>
</dbReference>
<evidence type="ECO:0000256" key="1">
    <source>
        <dbReference type="SAM" id="Phobius"/>
    </source>
</evidence>
<proteinExistence type="predicted"/>
<organism evidence="2 3">
    <name type="scientific">Fodinibius salicampi</name>
    <dbReference type="NCBI Taxonomy" id="1920655"/>
    <lineage>
        <taxon>Bacteria</taxon>
        <taxon>Pseudomonadati</taxon>
        <taxon>Balneolota</taxon>
        <taxon>Balneolia</taxon>
        <taxon>Balneolales</taxon>
        <taxon>Balneolaceae</taxon>
        <taxon>Fodinibius</taxon>
    </lineage>
</organism>
<keyword evidence="3" id="KW-1185">Reference proteome</keyword>
<dbReference type="RefSeq" id="WP_265789971.1">
    <property type="nucleotide sequence ID" value="NZ_BAABRS010000002.1"/>
</dbReference>
<evidence type="ECO:0000313" key="2">
    <source>
        <dbReference type="EMBL" id="MCW9713358.1"/>
    </source>
</evidence>
<keyword evidence="1" id="KW-0812">Transmembrane</keyword>
<keyword evidence="1" id="KW-0472">Membrane</keyword>
<feature type="transmembrane region" description="Helical" evidence="1">
    <location>
        <begin position="25"/>
        <end position="44"/>
    </location>
</feature>
<dbReference type="EMBL" id="JAJNDC010000002">
    <property type="protein sequence ID" value="MCW9713358.1"/>
    <property type="molecule type" value="Genomic_DNA"/>
</dbReference>